<organism evidence="1 2">
    <name type="scientific">Nelumbo nucifera</name>
    <name type="common">Sacred lotus</name>
    <dbReference type="NCBI Taxonomy" id="4432"/>
    <lineage>
        <taxon>Eukaryota</taxon>
        <taxon>Viridiplantae</taxon>
        <taxon>Streptophyta</taxon>
        <taxon>Embryophyta</taxon>
        <taxon>Tracheophyta</taxon>
        <taxon>Spermatophyta</taxon>
        <taxon>Magnoliopsida</taxon>
        <taxon>Proteales</taxon>
        <taxon>Nelumbonaceae</taxon>
        <taxon>Nelumbo</taxon>
    </lineage>
</organism>
<proteinExistence type="predicted"/>
<gene>
    <name evidence="2" type="primary">LOC104609147</name>
</gene>
<dbReference type="eggNOG" id="KOG4197">
    <property type="taxonomic scope" value="Eukaryota"/>
</dbReference>
<dbReference type="PANTHER" id="PTHR47926">
    <property type="entry name" value="PENTATRICOPEPTIDE REPEAT-CONTAINING PROTEIN"/>
    <property type="match status" value="1"/>
</dbReference>
<name>A0A1U8BB26_NELNU</name>
<sequence>MALESILPWNTSSFPSLPPPLLPLLHRCTTVKEVQQFHAQTIKTGLFQYDPTVATKLVESCCSSFQSSSPKSGDVDYTLSVFDYTIEPSSFLYNTLIRACTQVDQPEQAFLLFYEMLHDLAPDKFTFPFVLKSCAQLASIEEGEQVHCFVLKTDFASDLFVQNSLIHMYARCRKIRSARGVFEGISGRNIVSWNSMIGGFLKSGDIESACKLFDEMPQRNLVSWNSMISGYARESLPYEALSLVAELQVSGLRPDESTLVSAISAISDLGILSLGKRVHGYIIRHELSLNGVLGASLIDMYSKCGSIHHALKVFVGIQNRNVGHWTSIIVGFAVHGFAEAALQLFSQMQVSGVKPNYITFIGVLNACSHRGLVEEGLKHFNLMRSTYNIEPRIQHYGCLVDLLSRSGFLEEAKALIENMPMEPGSVIWGTLLSACRNHGNVEIGEVAALKLIQLMPDYGSGYVLLSNLYASSGRWEDFSAMRRVMGDRGVGKVPGVSWIEVDGEIHEFVVGDKIHPRRKEIYKMLNKIESEMRGHISYEPEQ</sequence>
<dbReference type="FunFam" id="1.25.40.10:FF:000031">
    <property type="entry name" value="Pentatricopeptide repeat-containing protein mitochondrial"/>
    <property type="match status" value="1"/>
</dbReference>
<protein>
    <submittedName>
        <fullName evidence="2">Pentatricopeptide repeat-containing protein At5g48910-like</fullName>
    </submittedName>
</protein>
<evidence type="ECO:0000313" key="1">
    <source>
        <dbReference type="Proteomes" id="UP000189703"/>
    </source>
</evidence>
<dbReference type="Pfam" id="PF01535">
    <property type="entry name" value="PPR"/>
    <property type="match status" value="3"/>
</dbReference>
<dbReference type="InterPro" id="IPR011990">
    <property type="entry name" value="TPR-like_helical_dom_sf"/>
</dbReference>
<dbReference type="InterPro" id="IPR046848">
    <property type="entry name" value="E_motif"/>
</dbReference>
<dbReference type="Proteomes" id="UP000189703">
    <property type="component" value="Unplaced"/>
</dbReference>
<dbReference type="NCBIfam" id="TIGR00756">
    <property type="entry name" value="PPR"/>
    <property type="match status" value="4"/>
</dbReference>
<dbReference type="InterPro" id="IPR046960">
    <property type="entry name" value="PPR_At4g14850-like_plant"/>
</dbReference>
<dbReference type="Pfam" id="PF13041">
    <property type="entry name" value="PPR_2"/>
    <property type="match status" value="3"/>
</dbReference>
<dbReference type="Pfam" id="PF20430">
    <property type="entry name" value="Eplus_motif"/>
    <property type="match status" value="1"/>
</dbReference>
<dbReference type="Pfam" id="PF20431">
    <property type="entry name" value="E_motif"/>
    <property type="match status" value="1"/>
</dbReference>
<dbReference type="Gene3D" id="1.25.40.10">
    <property type="entry name" value="Tetratricopeptide repeat domain"/>
    <property type="match status" value="2"/>
</dbReference>
<dbReference type="GeneID" id="104609147"/>
<dbReference type="PROSITE" id="PS51375">
    <property type="entry name" value="PPR"/>
    <property type="match status" value="3"/>
</dbReference>
<evidence type="ECO:0000313" key="2">
    <source>
        <dbReference type="RefSeq" id="XP_010273684.1"/>
    </source>
</evidence>
<accession>A0A1U8BB26</accession>
<dbReference type="InterPro" id="IPR046849">
    <property type="entry name" value="E2_motif"/>
</dbReference>
<dbReference type="KEGG" id="nnu:104609147"/>
<dbReference type="InterPro" id="IPR002885">
    <property type="entry name" value="PPR_rpt"/>
</dbReference>
<dbReference type="GO" id="GO:0003723">
    <property type="term" value="F:RNA binding"/>
    <property type="evidence" value="ECO:0007669"/>
    <property type="project" value="InterPro"/>
</dbReference>
<dbReference type="PANTHER" id="PTHR47926:SF436">
    <property type="entry name" value="PENTATRICOPEPTIDE REPEAT-CONTAINING PROTEIN ELI1, CHLOROPLASTIC-LIKE ISOFORM X2"/>
    <property type="match status" value="1"/>
</dbReference>
<dbReference type="OrthoDB" id="597215at2759"/>
<dbReference type="GO" id="GO:0009451">
    <property type="term" value="P:RNA modification"/>
    <property type="evidence" value="ECO:0007669"/>
    <property type="project" value="InterPro"/>
</dbReference>
<dbReference type="FunFam" id="1.25.40.10:FF:000470">
    <property type="entry name" value="Pentatricopeptide repeat-containing protein At5g66520"/>
    <property type="match status" value="1"/>
</dbReference>
<reference evidence="2" key="1">
    <citation type="submission" date="2025-08" db="UniProtKB">
        <authorList>
            <consortium name="RefSeq"/>
        </authorList>
    </citation>
    <scope>IDENTIFICATION</scope>
</reference>
<dbReference type="RefSeq" id="XP_010273684.1">
    <property type="nucleotide sequence ID" value="XM_010275382.2"/>
</dbReference>
<keyword evidence="1" id="KW-1185">Reference proteome</keyword>
<dbReference type="AlphaFoldDB" id="A0A1U8BB26"/>
<dbReference type="FunFam" id="1.25.40.10:FF:000366">
    <property type="entry name" value="Pentatricopeptide (PPR) repeat-containing protein"/>
    <property type="match status" value="1"/>
</dbReference>
<dbReference type="OMA" id="GHWTSMI"/>